<dbReference type="GO" id="GO:0051537">
    <property type="term" value="F:2 iron, 2 sulfur cluster binding"/>
    <property type="evidence" value="ECO:0007669"/>
    <property type="project" value="UniProtKB-KW"/>
</dbReference>
<gene>
    <name evidence="8" type="ORF">AGA_2424</name>
</gene>
<dbReference type="PRINTS" id="PR00355">
    <property type="entry name" value="ADRENODOXIN"/>
</dbReference>
<keyword evidence="3" id="KW-0479">Metal-binding</keyword>
<dbReference type="InterPro" id="IPR001041">
    <property type="entry name" value="2Fe-2S_ferredoxin-type"/>
</dbReference>
<evidence type="ECO:0000259" key="7">
    <source>
        <dbReference type="PROSITE" id="PS51085"/>
    </source>
</evidence>
<dbReference type="GO" id="GO:0046872">
    <property type="term" value="F:metal ion binding"/>
    <property type="evidence" value="ECO:0007669"/>
    <property type="project" value="UniProtKB-KW"/>
</dbReference>
<proteinExistence type="inferred from homology"/>
<dbReference type="EMBL" id="LN609302">
    <property type="protein sequence ID" value="CEF57112.1"/>
    <property type="molecule type" value="Genomic_DNA"/>
</dbReference>
<evidence type="ECO:0000256" key="2">
    <source>
        <dbReference type="ARBA" id="ARBA00022714"/>
    </source>
</evidence>
<evidence type="ECO:0000313" key="9">
    <source>
        <dbReference type="Proteomes" id="UP000068250"/>
    </source>
</evidence>
<evidence type="ECO:0000256" key="5">
    <source>
        <dbReference type="ARBA" id="ARBA00023014"/>
    </source>
</evidence>
<keyword evidence="2" id="KW-0001">2Fe-2S</keyword>
<feature type="domain" description="2Fe-2S ferredoxin-type" evidence="7">
    <location>
        <begin position="77"/>
        <end position="181"/>
    </location>
</feature>
<evidence type="ECO:0000256" key="3">
    <source>
        <dbReference type="ARBA" id="ARBA00022723"/>
    </source>
</evidence>
<dbReference type="InterPro" id="IPR012675">
    <property type="entry name" value="Beta-grasp_dom_sf"/>
</dbReference>
<evidence type="ECO:0000256" key="1">
    <source>
        <dbReference type="ARBA" id="ARBA00010914"/>
    </source>
</evidence>
<comment type="cofactor">
    <cofactor evidence="6">
        <name>[2Fe-2S] cluster</name>
        <dbReference type="ChEBI" id="CHEBI:190135"/>
    </cofactor>
</comment>
<dbReference type="InterPro" id="IPR036010">
    <property type="entry name" value="2Fe-2S_ferredoxin-like_sf"/>
</dbReference>
<sequence>MRVIRAFCSALIMGWGLLWRVRSENLFSLRTYFLYPNIMLARNDESMQVRFDIATKRAPAHPSLQCGFQAMERPSMPELIFHQRDGGIRKVDAKSGVSVMQLAIQANIRGIDAECGGACACATCHVYIDEKHAQALPEPTAEEADMLEGVAAERRPNSRLACQVIFEDSLDGMVVEVPDRQF</sequence>
<dbReference type="STRING" id="431306.AGA_2424"/>
<dbReference type="Gene3D" id="3.10.20.30">
    <property type="match status" value="1"/>
</dbReference>
<dbReference type="PROSITE" id="PS00814">
    <property type="entry name" value="ADX"/>
    <property type="match status" value="1"/>
</dbReference>
<dbReference type="PROSITE" id="PS51085">
    <property type="entry name" value="2FE2S_FER_2"/>
    <property type="match status" value="1"/>
</dbReference>
<comment type="similarity">
    <text evidence="1">Belongs to the adrenodoxin/putidaredoxin family.</text>
</comment>
<name>A0A0U5F6I0_9PROT</name>
<dbReference type="GO" id="GO:0009055">
    <property type="term" value="F:electron transfer activity"/>
    <property type="evidence" value="ECO:0007669"/>
    <property type="project" value="TreeGrafter"/>
</dbReference>
<dbReference type="CDD" id="cd00207">
    <property type="entry name" value="fer2"/>
    <property type="match status" value="1"/>
</dbReference>
<dbReference type="GO" id="GO:0140647">
    <property type="term" value="P:P450-containing electron transport chain"/>
    <property type="evidence" value="ECO:0007669"/>
    <property type="project" value="InterPro"/>
</dbReference>
<evidence type="ECO:0000256" key="6">
    <source>
        <dbReference type="ARBA" id="ARBA00034078"/>
    </source>
</evidence>
<keyword evidence="4" id="KW-0408">Iron</keyword>
<dbReference type="InterPro" id="IPR001055">
    <property type="entry name" value="Adrenodoxin-like"/>
</dbReference>
<evidence type="ECO:0000256" key="4">
    <source>
        <dbReference type="ARBA" id="ARBA00023004"/>
    </source>
</evidence>
<dbReference type="PATRIC" id="fig|431306.5.peg.2501"/>
<dbReference type="AlphaFoldDB" id="A0A0U5F6I0"/>
<reference evidence="9" key="1">
    <citation type="submission" date="2014-09" db="EMBL/GenBank/DDBJ databases">
        <authorList>
            <person name="Illeghems K.G."/>
        </authorList>
    </citation>
    <scope>NUCLEOTIDE SEQUENCE [LARGE SCALE GENOMIC DNA]</scope>
    <source>
        <strain evidence="9">LMG 23848T</strain>
    </source>
</reference>
<protein>
    <submittedName>
        <fullName evidence="8">Ferredoxin</fullName>
    </submittedName>
</protein>
<accession>A0A0U5F6I0</accession>
<dbReference type="SUPFAM" id="SSF54292">
    <property type="entry name" value="2Fe-2S ferredoxin-like"/>
    <property type="match status" value="1"/>
</dbReference>
<evidence type="ECO:0000313" key="8">
    <source>
        <dbReference type="EMBL" id="CEF57112.1"/>
    </source>
</evidence>
<keyword evidence="5" id="KW-0411">Iron-sulfur</keyword>
<dbReference type="Pfam" id="PF00111">
    <property type="entry name" value="Fer2"/>
    <property type="match status" value="1"/>
</dbReference>
<dbReference type="PANTHER" id="PTHR23426">
    <property type="entry name" value="FERREDOXIN/ADRENODOXIN"/>
    <property type="match status" value="1"/>
</dbReference>
<organism evidence="8 9">
    <name type="scientific">Acetobacter ghanensis</name>
    <dbReference type="NCBI Taxonomy" id="431306"/>
    <lineage>
        <taxon>Bacteria</taxon>
        <taxon>Pseudomonadati</taxon>
        <taxon>Pseudomonadota</taxon>
        <taxon>Alphaproteobacteria</taxon>
        <taxon>Acetobacterales</taxon>
        <taxon>Acetobacteraceae</taxon>
        <taxon>Acetobacter</taxon>
    </lineage>
</organism>
<dbReference type="InterPro" id="IPR018298">
    <property type="entry name" value="Adrenodoxin_Fe-S_BS"/>
</dbReference>
<dbReference type="GO" id="GO:0005829">
    <property type="term" value="C:cytosol"/>
    <property type="evidence" value="ECO:0007669"/>
    <property type="project" value="TreeGrafter"/>
</dbReference>
<dbReference type="PANTHER" id="PTHR23426:SF65">
    <property type="entry name" value="FERREDOXIN-2, MITOCHONDRIAL"/>
    <property type="match status" value="1"/>
</dbReference>
<dbReference type="Proteomes" id="UP000068250">
    <property type="component" value="Chromosome I"/>
</dbReference>